<evidence type="ECO:0000313" key="8">
    <source>
        <dbReference type="Proteomes" id="UP001160550"/>
    </source>
</evidence>
<dbReference type="Pfam" id="PF05175">
    <property type="entry name" value="MTS"/>
    <property type="match status" value="1"/>
</dbReference>
<keyword evidence="8" id="KW-1185">Reference proteome</keyword>
<reference evidence="7" key="2">
    <citation type="submission" date="2023-04" db="EMBL/GenBank/DDBJ databases">
        <authorList>
            <person name="Sun J.-Q."/>
        </authorList>
    </citation>
    <scope>NUCLEOTIDE SEQUENCE</scope>
    <source>
        <strain evidence="7">CC-YY355</strain>
    </source>
</reference>
<evidence type="ECO:0000256" key="2">
    <source>
        <dbReference type="ARBA" id="ARBA00022552"/>
    </source>
</evidence>
<dbReference type="Gene3D" id="3.40.50.150">
    <property type="entry name" value="Vaccinia Virus protein VP39"/>
    <property type="match status" value="2"/>
</dbReference>
<reference evidence="7" key="1">
    <citation type="journal article" date="2007" name="Int. J. Syst. Evol. Microbiol.">
        <title>Luteimonas composti sp. nov., a moderately thermophilic bacterium isolated from food waste.</title>
        <authorList>
            <person name="Young C.C."/>
            <person name="Kampfer P."/>
            <person name="Chen W.M."/>
            <person name="Yen W.S."/>
            <person name="Arun A.B."/>
            <person name="Lai W.A."/>
            <person name="Shen F.T."/>
            <person name="Rekha P.D."/>
            <person name="Lin K.Y."/>
            <person name="Chou J.H."/>
        </authorList>
    </citation>
    <scope>NUCLEOTIDE SEQUENCE</scope>
    <source>
        <strain evidence="7">CC-YY355</strain>
    </source>
</reference>
<dbReference type="PANTHER" id="PTHR47816">
    <property type="entry name" value="RIBOSOMAL RNA SMALL SUBUNIT METHYLTRANSFERASE C"/>
    <property type="match status" value="1"/>
</dbReference>
<keyword evidence="2" id="KW-0698">rRNA processing</keyword>
<evidence type="ECO:0000256" key="5">
    <source>
        <dbReference type="ARBA" id="ARBA00022691"/>
    </source>
</evidence>
<protein>
    <submittedName>
        <fullName evidence="7">Methyltransferase</fullName>
    </submittedName>
</protein>
<dbReference type="InterPro" id="IPR007848">
    <property type="entry name" value="Small_mtfrase_dom"/>
</dbReference>
<evidence type="ECO:0000313" key="7">
    <source>
        <dbReference type="EMBL" id="MDH7452279.1"/>
    </source>
</evidence>
<dbReference type="PANTHER" id="PTHR47816:SF4">
    <property type="entry name" value="RIBOSOMAL RNA SMALL SUBUNIT METHYLTRANSFERASE C"/>
    <property type="match status" value="1"/>
</dbReference>
<dbReference type="CDD" id="cd02440">
    <property type="entry name" value="AdoMet_MTases"/>
    <property type="match status" value="1"/>
</dbReference>
<evidence type="ECO:0000259" key="6">
    <source>
        <dbReference type="Pfam" id="PF05175"/>
    </source>
</evidence>
<keyword evidence="1" id="KW-0963">Cytoplasm</keyword>
<dbReference type="InterPro" id="IPR046977">
    <property type="entry name" value="RsmC/RlmG"/>
</dbReference>
<dbReference type="SUPFAM" id="SSF53335">
    <property type="entry name" value="S-adenosyl-L-methionine-dependent methyltransferases"/>
    <property type="match status" value="1"/>
</dbReference>
<evidence type="ECO:0000256" key="1">
    <source>
        <dbReference type="ARBA" id="ARBA00022490"/>
    </source>
</evidence>
<evidence type="ECO:0000256" key="4">
    <source>
        <dbReference type="ARBA" id="ARBA00022679"/>
    </source>
</evidence>
<dbReference type="PROSITE" id="PS00092">
    <property type="entry name" value="N6_MTASE"/>
    <property type="match status" value="1"/>
</dbReference>
<feature type="domain" description="Methyltransferase small" evidence="6">
    <location>
        <begin position="170"/>
        <end position="336"/>
    </location>
</feature>
<keyword evidence="5" id="KW-0949">S-adenosyl-L-methionine</keyword>
<dbReference type="InterPro" id="IPR029063">
    <property type="entry name" value="SAM-dependent_MTases_sf"/>
</dbReference>
<evidence type="ECO:0000256" key="3">
    <source>
        <dbReference type="ARBA" id="ARBA00022603"/>
    </source>
</evidence>
<dbReference type="EMBL" id="JARYGX010000009">
    <property type="protein sequence ID" value="MDH7452279.1"/>
    <property type="molecule type" value="Genomic_DNA"/>
</dbReference>
<sequence>MPMSDPALDALMLPFASGQLAWPEAGALFLRARGGTALHAHAPRSLACEQSFRPEYDALGRAGFDVRAGGEDRFPLVLVLPPRQRDEARALLAQALARSLPGGCIVAAMPNDAGARTGQADFEALLGPANVQSKHKCRVFRAQVDGADAALAAAWSALDAPRPILGGRHVSRPGVFAWDRVDAASALLARHLPVTLAGHGADLGAGWGYLSDQVLARCPRVTSLDVVEAELRALDCARANLAAHAPRVALDFLWHDVAAGLPRRYDFIVSNPPFHALRGEPRPDIGRAFIAAAADALRDGGELWLVANRQLPYEQALAGRFPQVREVAGEGGFKVIHAVKGR</sequence>
<keyword evidence="3 7" id="KW-0489">Methyltransferase</keyword>
<dbReference type="InterPro" id="IPR002052">
    <property type="entry name" value="DNA_methylase_N6_adenine_CS"/>
</dbReference>
<proteinExistence type="predicted"/>
<gene>
    <name evidence="7" type="ORF">QF205_04165</name>
</gene>
<dbReference type="Proteomes" id="UP001160550">
    <property type="component" value="Unassembled WGS sequence"/>
</dbReference>
<dbReference type="GO" id="GO:0008168">
    <property type="term" value="F:methyltransferase activity"/>
    <property type="evidence" value="ECO:0007669"/>
    <property type="project" value="UniProtKB-KW"/>
</dbReference>
<accession>A0ABT6MNY7</accession>
<name>A0ABT6MNY7_9GAMM</name>
<dbReference type="GO" id="GO:0032259">
    <property type="term" value="P:methylation"/>
    <property type="evidence" value="ECO:0007669"/>
    <property type="project" value="UniProtKB-KW"/>
</dbReference>
<keyword evidence="4" id="KW-0808">Transferase</keyword>
<organism evidence="7 8">
    <name type="scientific">Luteimonas composti</name>
    <dbReference type="NCBI Taxonomy" id="398257"/>
    <lineage>
        <taxon>Bacteria</taxon>
        <taxon>Pseudomonadati</taxon>
        <taxon>Pseudomonadota</taxon>
        <taxon>Gammaproteobacteria</taxon>
        <taxon>Lysobacterales</taxon>
        <taxon>Lysobacteraceae</taxon>
        <taxon>Luteimonas</taxon>
    </lineage>
</organism>
<comment type="caution">
    <text evidence="7">The sequence shown here is derived from an EMBL/GenBank/DDBJ whole genome shotgun (WGS) entry which is preliminary data.</text>
</comment>